<protein>
    <recommendedName>
        <fullName evidence="4">Large polyvalent protein associated domain-containing protein</fullName>
    </recommendedName>
</protein>
<reference evidence="3" key="1">
    <citation type="journal article" date="2015" name="Nature">
        <title>Complex archaea that bridge the gap between prokaryotes and eukaryotes.</title>
        <authorList>
            <person name="Spang A."/>
            <person name="Saw J.H."/>
            <person name="Jorgensen S.L."/>
            <person name="Zaremba-Niedzwiedzka K."/>
            <person name="Martijn J."/>
            <person name="Lind A.E."/>
            <person name="van Eijk R."/>
            <person name="Schleper C."/>
            <person name="Guy L."/>
            <person name="Ettema T.J."/>
        </authorList>
    </citation>
    <scope>NUCLEOTIDE SEQUENCE</scope>
</reference>
<keyword evidence="2" id="KW-0812">Transmembrane</keyword>
<feature type="transmembrane region" description="Helical" evidence="2">
    <location>
        <begin position="252"/>
        <end position="270"/>
    </location>
</feature>
<feature type="transmembrane region" description="Helical" evidence="2">
    <location>
        <begin position="211"/>
        <end position="232"/>
    </location>
</feature>
<sequence>AKFILVKLSLNPTLTLKQVASFAAYMGHMPEGAPKGYVGYMGEFLSNPKKVKNTLMSIPFMKERWESGGRTLDEAIIGLHGRRRLFGKKIGRRAMSDMAMTFVKYGDMAAIILGGYPVYKSNYDIAIKQGKSKEQAHKIASMKFMKVTSISQQSGLVADQAPVQLGGSFPRVFTTFASVPLQYASNFRESIRTMSRTKIGSHAHTQAMKQAALYGAVLHMMFAAVSMALGMFGEDDDEGDEKLIKRFAYSPISGAMSALFWQGMIIDAFLRPALTDDQFAAGTGMFSSMAQTASSFYNTVEDFFLDEELDYYDLLAVVDAVSIAFGMPGTPALKYGKGVSDAVENDDWIKLLGFSDWSLGRDTRKKNVSKSIRSPSRQVPPRKQQQKRKR</sequence>
<evidence type="ECO:0000313" key="3">
    <source>
        <dbReference type="EMBL" id="KKN04053.1"/>
    </source>
</evidence>
<evidence type="ECO:0000256" key="1">
    <source>
        <dbReference type="SAM" id="MobiDB-lite"/>
    </source>
</evidence>
<accession>A0A0F9QFI5</accession>
<comment type="caution">
    <text evidence="3">The sequence shown here is derived from an EMBL/GenBank/DDBJ whole genome shotgun (WGS) entry which is preliminary data.</text>
</comment>
<feature type="compositionally biased region" description="Low complexity" evidence="1">
    <location>
        <begin position="373"/>
        <end position="383"/>
    </location>
</feature>
<proteinExistence type="predicted"/>
<feature type="non-terminal residue" evidence="3">
    <location>
        <position position="1"/>
    </location>
</feature>
<evidence type="ECO:0000256" key="2">
    <source>
        <dbReference type="SAM" id="Phobius"/>
    </source>
</evidence>
<evidence type="ECO:0008006" key="4">
    <source>
        <dbReference type="Google" id="ProtNLM"/>
    </source>
</evidence>
<organism evidence="3">
    <name type="scientific">marine sediment metagenome</name>
    <dbReference type="NCBI Taxonomy" id="412755"/>
    <lineage>
        <taxon>unclassified sequences</taxon>
        <taxon>metagenomes</taxon>
        <taxon>ecological metagenomes</taxon>
    </lineage>
</organism>
<keyword evidence="2" id="KW-0472">Membrane</keyword>
<keyword evidence="2" id="KW-1133">Transmembrane helix</keyword>
<feature type="region of interest" description="Disordered" evidence="1">
    <location>
        <begin position="363"/>
        <end position="390"/>
    </location>
</feature>
<dbReference type="EMBL" id="LAZR01004965">
    <property type="protein sequence ID" value="KKN04053.1"/>
    <property type="molecule type" value="Genomic_DNA"/>
</dbReference>
<dbReference type="AlphaFoldDB" id="A0A0F9QFI5"/>
<gene>
    <name evidence="3" type="ORF">LCGC14_1101490</name>
</gene>
<name>A0A0F9QFI5_9ZZZZ</name>